<evidence type="ECO:0000259" key="8">
    <source>
        <dbReference type="Pfam" id="PF20684"/>
    </source>
</evidence>
<organism evidence="9 10">
    <name type="scientific">Apiospora saccharicola</name>
    <dbReference type="NCBI Taxonomy" id="335842"/>
    <lineage>
        <taxon>Eukaryota</taxon>
        <taxon>Fungi</taxon>
        <taxon>Dikarya</taxon>
        <taxon>Ascomycota</taxon>
        <taxon>Pezizomycotina</taxon>
        <taxon>Sordariomycetes</taxon>
        <taxon>Xylariomycetidae</taxon>
        <taxon>Amphisphaeriales</taxon>
        <taxon>Apiosporaceae</taxon>
        <taxon>Apiospora</taxon>
    </lineage>
</organism>
<evidence type="ECO:0000256" key="5">
    <source>
        <dbReference type="ARBA" id="ARBA00038359"/>
    </source>
</evidence>
<evidence type="ECO:0000256" key="6">
    <source>
        <dbReference type="SAM" id="MobiDB-lite"/>
    </source>
</evidence>
<proteinExistence type="inferred from homology"/>
<feature type="domain" description="Rhodopsin" evidence="8">
    <location>
        <begin position="64"/>
        <end position="153"/>
    </location>
</feature>
<comment type="caution">
    <text evidence="9">The sequence shown here is derived from an EMBL/GenBank/DDBJ whole genome shotgun (WGS) entry which is preliminary data.</text>
</comment>
<feature type="region of interest" description="Disordered" evidence="6">
    <location>
        <begin position="222"/>
        <end position="247"/>
    </location>
</feature>
<evidence type="ECO:0000313" key="10">
    <source>
        <dbReference type="Proteomes" id="UP001446871"/>
    </source>
</evidence>
<gene>
    <name evidence="9" type="ORF">PG996_005021</name>
</gene>
<evidence type="ECO:0000256" key="2">
    <source>
        <dbReference type="ARBA" id="ARBA00022692"/>
    </source>
</evidence>
<sequence length="264" mass="28653">MGLEITGGREEGAVPSDGGHILAVTGTLMGVTFVVVSLRLYARQVILKSFSVDDAVIIVALILAIMVYSAITFSITCVPLRANWIPRLRAAPTTKCQSRPVLSIIGTVNGVINALTDVIFCLLPIPVLLSLRINRRTRTTLFLILSLGLFIFIKLLKGASTAVHPSGDTSRYGYGYGPTDRPKTCHCGEPQYSWSVQDRGPKYLPREILQIPLDSVVVSSGHGDIGGDNGGDRNNDPRSHYEAQVCSSSGGVRHYACEREQREE</sequence>
<feature type="transmembrane region" description="Helical" evidence="7">
    <location>
        <begin position="54"/>
        <end position="81"/>
    </location>
</feature>
<dbReference type="Pfam" id="PF20684">
    <property type="entry name" value="Fung_rhodopsin"/>
    <property type="match status" value="1"/>
</dbReference>
<protein>
    <recommendedName>
        <fullName evidence="8">Rhodopsin domain-containing protein</fullName>
    </recommendedName>
</protein>
<dbReference type="EMBL" id="JAQQWM010000003">
    <property type="protein sequence ID" value="KAK8071673.1"/>
    <property type="molecule type" value="Genomic_DNA"/>
</dbReference>
<comment type="subcellular location">
    <subcellularLocation>
        <location evidence="1">Membrane</location>
        <topology evidence="1">Multi-pass membrane protein</topology>
    </subcellularLocation>
</comment>
<feature type="transmembrane region" description="Helical" evidence="7">
    <location>
        <begin position="140"/>
        <end position="156"/>
    </location>
</feature>
<name>A0ABR1VPA6_9PEZI</name>
<keyword evidence="3 7" id="KW-1133">Transmembrane helix</keyword>
<evidence type="ECO:0000313" key="9">
    <source>
        <dbReference type="EMBL" id="KAK8071673.1"/>
    </source>
</evidence>
<keyword evidence="10" id="KW-1185">Reference proteome</keyword>
<feature type="compositionally biased region" description="Basic and acidic residues" evidence="6">
    <location>
        <begin position="230"/>
        <end position="241"/>
    </location>
</feature>
<evidence type="ECO:0000256" key="4">
    <source>
        <dbReference type="ARBA" id="ARBA00023136"/>
    </source>
</evidence>
<reference evidence="9 10" key="1">
    <citation type="submission" date="2023-01" db="EMBL/GenBank/DDBJ databases">
        <title>Analysis of 21 Apiospora genomes using comparative genomics revels a genus with tremendous synthesis potential of carbohydrate active enzymes and secondary metabolites.</title>
        <authorList>
            <person name="Sorensen T."/>
        </authorList>
    </citation>
    <scope>NUCLEOTIDE SEQUENCE [LARGE SCALE GENOMIC DNA]</scope>
    <source>
        <strain evidence="9 10">CBS 83171</strain>
    </source>
</reference>
<dbReference type="Proteomes" id="UP001446871">
    <property type="component" value="Unassembled WGS sequence"/>
</dbReference>
<comment type="similarity">
    <text evidence="5">Belongs to the SAT4 family.</text>
</comment>
<feature type="transmembrane region" description="Helical" evidence="7">
    <location>
        <begin position="101"/>
        <end position="128"/>
    </location>
</feature>
<keyword evidence="2 7" id="KW-0812">Transmembrane</keyword>
<keyword evidence="4 7" id="KW-0472">Membrane</keyword>
<evidence type="ECO:0000256" key="7">
    <source>
        <dbReference type="SAM" id="Phobius"/>
    </source>
</evidence>
<dbReference type="InterPro" id="IPR049326">
    <property type="entry name" value="Rhodopsin_dom_fungi"/>
</dbReference>
<feature type="transmembrane region" description="Helical" evidence="7">
    <location>
        <begin position="20"/>
        <end position="42"/>
    </location>
</feature>
<evidence type="ECO:0000256" key="3">
    <source>
        <dbReference type="ARBA" id="ARBA00022989"/>
    </source>
</evidence>
<evidence type="ECO:0000256" key="1">
    <source>
        <dbReference type="ARBA" id="ARBA00004141"/>
    </source>
</evidence>
<accession>A0ABR1VPA6</accession>
<dbReference type="InterPro" id="IPR052337">
    <property type="entry name" value="SAT4-like"/>
</dbReference>
<dbReference type="PANTHER" id="PTHR33048:SF167">
    <property type="entry name" value="INTEGRAL MEMBRANE PROTEIN"/>
    <property type="match status" value="1"/>
</dbReference>
<dbReference type="PANTHER" id="PTHR33048">
    <property type="entry name" value="PTH11-LIKE INTEGRAL MEMBRANE PROTEIN (AFU_ORTHOLOGUE AFUA_5G11245)"/>
    <property type="match status" value="1"/>
</dbReference>